<dbReference type="Gene3D" id="3.60.10.10">
    <property type="entry name" value="Endonuclease/exonuclease/phosphatase"/>
    <property type="match status" value="1"/>
</dbReference>
<dbReference type="InterPro" id="IPR036691">
    <property type="entry name" value="Endo/exonu/phosph_ase_sf"/>
</dbReference>
<dbReference type="AlphaFoldDB" id="A0A0E3SD98"/>
<accession>A0A0E3SD98</accession>
<dbReference type="RefSeq" id="WP_239451226.1">
    <property type="nucleotide sequence ID" value="NZ_CP009516.1"/>
</dbReference>
<evidence type="ECO:0008006" key="3">
    <source>
        <dbReference type="Google" id="ProtNLM"/>
    </source>
</evidence>
<dbReference type="SUPFAM" id="SSF56219">
    <property type="entry name" value="DNase I-like"/>
    <property type="match status" value="1"/>
</dbReference>
<evidence type="ECO:0000313" key="2">
    <source>
        <dbReference type="Proteomes" id="UP000033101"/>
    </source>
</evidence>
<dbReference type="Proteomes" id="UP000033101">
    <property type="component" value="Chromosome"/>
</dbReference>
<reference evidence="1 2" key="1">
    <citation type="submission" date="2014-07" db="EMBL/GenBank/DDBJ databases">
        <title>Methanogenic archaea and the global carbon cycle.</title>
        <authorList>
            <person name="Henriksen J.R."/>
            <person name="Luke J."/>
            <person name="Reinhart S."/>
            <person name="Benedict M.N."/>
            <person name="Youngblut N.D."/>
            <person name="Metcalf M.E."/>
            <person name="Whitaker R.J."/>
            <person name="Metcalf W.W."/>
        </authorList>
    </citation>
    <scope>NUCLEOTIDE SEQUENCE [LARGE SCALE GENOMIC DNA]</scope>
    <source>
        <strain evidence="1 2">HB-1</strain>
    </source>
</reference>
<dbReference type="EMBL" id="CP009516">
    <property type="protein sequence ID" value="AKB77388.1"/>
    <property type="molecule type" value="Genomic_DNA"/>
</dbReference>
<dbReference type="KEGG" id="mhor:MSHOH_0905"/>
<sequence>MRIITWNCNMAFRKKYEQILPYEPDLLIVPECEHPDKFKNKFYNDVLWIGDNKNKGLAVFSFNDFEFAIHESYCESYRYVLPVKVHKDREINLIAVWSQNNKEDPRRRYIGEVWQSLNFYKTMFKSPTIVAGDFNWNVIWDSEHPKYPLHGTLTDVINLLNQFEISSMYHALTKVKFGTERSYTIFQEK</sequence>
<name>A0A0E3SD98_9EURY</name>
<evidence type="ECO:0000313" key="1">
    <source>
        <dbReference type="EMBL" id="AKB77388.1"/>
    </source>
</evidence>
<dbReference type="HOGENOM" id="CLU_076018_0_0_2"/>
<keyword evidence="2" id="KW-1185">Reference proteome</keyword>
<organism evidence="1 2">
    <name type="scientific">Methanosarcina horonobensis HB-1 = JCM 15518</name>
    <dbReference type="NCBI Taxonomy" id="1434110"/>
    <lineage>
        <taxon>Archaea</taxon>
        <taxon>Methanobacteriati</taxon>
        <taxon>Methanobacteriota</taxon>
        <taxon>Stenosarchaea group</taxon>
        <taxon>Methanomicrobia</taxon>
        <taxon>Methanosarcinales</taxon>
        <taxon>Methanosarcinaceae</taxon>
        <taxon>Methanosarcina</taxon>
    </lineage>
</organism>
<gene>
    <name evidence="1" type="ORF">MSHOH_0905</name>
</gene>
<dbReference type="GeneID" id="24830070"/>
<protein>
    <recommendedName>
        <fullName evidence="3">Endonuclease/exonuclease/phosphatase domain-containing protein</fullName>
    </recommendedName>
</protein>
<dbReference type="PATRIC" id="fig|1434110.4.peg.1127"/>
<proteinExistence type="predicted"/>